<dbReference type="PANTHER" id="PTHR33408:SF2">
    <property type="entry name" value="TRANSPOSASE DDE DOMAIN-CONTAINING PROTEIN"/>
    <property type="match status" value="1"/>
</dbReference>
<accession>X0YIU0</accession>
<dbReference type="EMBL" id="BARS01054405">
    <property type="protein sequence ID" value="GAG48488.1"/>
    <property type="molecule type" value="Genomic_DNA"/>
</dbReference>
<feature type="non-terminal residue" evidence="2">
    <location>
        <position position="123"/>
    </location>
</feature>
<reference evidence="2" key="1">
    <citation type="journal article" date="2014" name="Front. Microbiol.">
        <title>High frequency of phylogenetically diverse reductive dehalogenase-homologous genes in deep subseafloor sedimentary metagenomes.</title>
        <authorList>
            <person name="Kawai M."/>
            <person name="Futagami T."/>
            <person name="Toyoda A."/>
            <person name="Takaki Y."/>
            <person name="Nishi S."/>
            <person name="Hori S."/>
            <person name="Arai W."/>
            <person name="Tsubouchi T."/>
            <person name="Morono Y."/>
            <person name="Uchiyama I."/>
            <person name="Ito T."/>
            <person name="Fujiyama A."/>
            <person name="Inagaki F."/>
            <person name="Takami H."/>
        </authorList>
    </citation>
    <scope>NUCLEOTIDE SEQUENCE</scope>
    <source>
        <strain evidence="2">Expedition CK06-06</strain>
    </source>
</reference>
<proteinExistence type="predicted"/>
<gene>
    <name evidence="2" type="ORF">S01H1_80547</name>
</gene>
<comment type="caution">
    <text evidence="2">The sequence shown here is derived from an EMBL/GenBank/DDBJ whole genome shotgun (WGS) entry which is preliminary data.</text>
</comment>
<dbReference type="InterPro" id="IPR008490">
    <property type="entry name" value="Transposase_InsH_N"/>
</dbReference>
<dbReference type="PANTHER" id="PTHR33408">
    <property type="entry name" value="TRANSPOSASE"/>
    <property type="match status" value="1"/>
</dbReference>
<sequence>MNRDGGGAMVGFVAGTDRGQMTLFPARLDDYVVEDNPVRAVDVFVDSLDLDRLGFIRVQPLDMGRPGYDPRMMLKLYIYGYLNRVPSSRRLERECQRNIEVIWLTEHLAPDFKTIADFRRDNG</sequence>
<organism evidence="2">
    <name type="scientific">marine sediment metagenome</name>
    <dbReference type="NCBI Taxonomy" id="412755"/>
    <lineage>
        <taxon>unclassified sequences</taxon>
        <taxon>metagenomes</taxon>
        <taxon>ecological metagenomes</taxon>
    </lineage>
</organism>
<dbReference type="Pfam" id="PF05598">
    <property type="entry name" value="DUF772"/>
    <property type="match status" value="1"/>
</dbReference>
<protein>
    <recommendedName>
        <fullName evidence="1">Transposase InsH N-terminal domain-containing protein</fullName>
    </recommendedName>
</protein>
<dbReference type="AlphaFoldDB" id="X0YIU0"/>
<evidence type="ECO:0000313" key="2">
    <source>
        <dbReference type="EMBL" id="GAG48488.1"/>
    </source>
</evidence>
<evidence type="ECO:0000259" key="1">
    <source>
        <dbReference type="Pfam" id="PF05598"/>
    </source>
</evidence>
<name>X0YIU0_9ZZZZ</name>
<feature type="domain" description="Transposase InsH N-terminal" evidence="1">
    <location>
        <begin position="27"/>
        <end position="120"/>
    </location>
</feature>